<sequence length="577" mass="64458">MKHFLLGLAVILAFGMQACSSQSAKAQEDTVRIRWARDPENLDPLLAPNPNSLEAINLLYCSLLTVDYQEKKFVPWLAEALPQVQRKDSLTVVTYRIRPEATWDNGQPVLAHDVAFTLKMMFCPGLPNESFRAQYGFIRAIQLDPTDARRFSLTFRGHSPELVQGSGDYSIFPEHVLDPQRQLRFIPLAELQRSAGVASKFQQVAARFAQRYAQARLSRRSVGCGPYQLTDWQTGRYVMFRRKANWWGKKVAAAPAQLQARPAVLNYEIITDDATALLALRRGDVDVYPMVPADDFLRLRQDTATSGLRLYVADSYDMLTAGFNTRHPMLQDARTRQALGYLFNVAGLIQASQKGMAYPSASLISPAAGPLYNDSLPLPVFSPRQAKASLRQAGWRQGPQGWTRQLGGRALQRLELTFSYRAGDPAYEAVVLQFRTAAAELGIPVQPRPTEASLLTKQMRAGDLQMYLQMLGGNPFIYNFVPILHSQSIGWGNSTRFGSPASDQLIDAIAIEAQPARQAQLLRRFQRLLRQESPLVVLYFLKHRLAAASRLSNLHVTGLRPGYEAAAIESKPTANRP</sequence>
<comment type="similarity">
    <text evidence="1">Belongs to the bacterial solute-binding protein 5 family.</text>
</comment>
<dbReference type="Proteomes" id="UP001499909">
    <property type="component" value="Unassembled WGS sequence"/>
</dbReference>
<proteinExistence type="inferred from homology"/>
<evidence type="ECO:0000256" key="2">
    <source>
        <dbReference type="ARBA" id="ARBA00022448"/>
    </source>
</evidence>
<protein>
    <submittedName>
        <fullName evidence="6">Peptide-binding protein</fullName>
    </submittedName>
</protein>
<dbReference type="Gene3D" id="3.40.190.10">
    <property type="entry name" value="Periplasmic binding protein-like II"/>
    <property type="match status" value="1"/>
</dbReference>
<evidence type="ECO:0000259" key="5">
    <source>
        <dbReference type="Pfam" id="PF00496"/>
    </source>
</evidence>
<comment type="caution">
    <text evidence="6">The sequence shown here is derived from an EMBL/GenBank/DDBJ whole genome shotgun (WGS) entry which is preliminary data.</text>
</comment>
<organism evidence="6 7">
    <name type="scientific">Hymenobacter algoricola</name>
    <dbReference type="NCBI Taxonomy" id="486267"/>
    <lineage>
        <taxon>Bacteria</taxon>
        <taxon>Pseudomonadati</taxon>
        <taxon>Bacteroidota</taxon>
        <taxon>Cytophagia</taxon>
        <taxon>Cytophagales</taxon>
        <taxon>Hymenobacteraceae</taxon>
        <taxon>Hymenobacter</taxon>
    </lineage>
</organism>
<dbReference type="SUPFAM" id="SSF53850">
    <property type="entry name" value="Periplasmic binding protein-like II"/>
    <property type="match status" value="1"/>
</dbReference>
<name>A0ABP7MEW7_9BACT</name>
<feature type="domain" description="Solute-binding protein family 5" evidence="5">
    <location>
        <begin position="72"/>
        <end position="475"/>
    </location>
</feature>
<dbReference type="PIRSF" id="PIRSF002741">
    <property type="entry name" value="MppA"/>
    <property type="match status" value="1"/>
</dbReference>
<dbReference type="Pfam" id="PF00496">
    <property type="entry name" value="SBP_bac_5"/>
    <property type="match status" value="1"/>
</dbReference>
<evidence type="ECO:0000256" key="4">
    <source>
        <dbReference type="SAM" id="SignalP"/>
    </source>
</evidence>
<dbReference type="InterPro" id="IPR030678">
    <property type="entry name" value="Peptide/Ni-bd"/>
</dbReference>
<dbReference type="PROSITE" id="PS51257">
    <property type="entry name" value="PROKAR_LIPOPROTEIN"/>
    <property type="match status" value="1"/>
</dbReference>
<accession>A0ABP7MEW7</accession>
<gene>
    <name evidence="6" type="ORF">GCM10022406_04850</name>
</gene>
<dbReference type="InterPro" id="IPR000914">
    <property type="entry name" value="SBP_5_dom"/>
</dbReference>
<dbReference type="InterPro" id="IPR039424">
    <property type="entry name" value="SBP_5"/>
</dbReference>
<keyword evidence="7" id="KW-1185">Reference proteome</keyword>
<feature type="signal peptide" evidence="4">
    <location>
        <begin position="1"/>
        <end position="26"/>
    </location>
</feature>
<keyword evidence="3 4" id="KW-0732">Signal</keyword>
<evidence type="ECO:0000256" key="3">
    <source>
        <dbReference type="ARBA" id="ARBA00022729"/>
    </source>
</evidence>
<evidence type="ECO:0000256" key="1">
    <source>
        <dbReference type="ARBA" id="ARBA00005695"/>
    </source>
</evidence>
<dbReference type="PANTHER" id="PTHR30290:SF9">
    <property type="entry name" value="OLIGOPEPTIDE-BINDING PROTEIN APPA"/>
    <property type="match status" value="1"/>
</dbReference>
<keyword evidence="2" id="KW-0813">Transport</keyword>
<dbReference type="EMBL" id="BAABDH010000012">
    <property type="protein sequence ID" value="GAA3921754.1"/>
    <property type="molecule type" value="Genomic_DNA"/>
</dbReference>
<feature type="chain" id="PRO_5046576605" evidence="4">
    <location>
        <begin position="27"/>
        <end position="577"/>
    </location>
</feature>
<evidence type="ECO:0000313" key="6">
    <source>
        <dbReference type="EMBL" id="GAA3921754.1"/>
    </source>
</evidence>
<evidence type="ECO:0000313" key="7">
    <source>
        <dbReference type="Proteomes" id="UP001499909"/>
    </source>
</evidence>
<dbReference type="CDD" id="cd00995">
    <property type="entry name" value="PBP2_NikA_DppA_OppA_like"/>
    <property type="match status" value="1"/>
</dbReference>
<reference evidence="7" key="1">
    <citation type="journal article" date="2019" name="Int. J. Syst. Evol. Microbiol.">
        <title>The Global Catalogue of Microorganisms (GCM) 10K type strain sequencing project: providing services to taxonomists for standard genome sequencing and annotation.</title>
        <authorList>
            <consortium name="The Broad Institute Genomics Platform"/>
            <consortium name="The Broad Institute Genome Sequencing Center for Infectious Disease"/>
            <person name="Wu L."/>
            <person name="Ma J."/>
        </authorList>
    </citation>
    <scope>NUCLEOTIDE SEQUENCE [LARGE SCALE GENOMIC DNA]</scope>
    <source>
        <strain evidence="7">JCM 17214</strain>
    </source>
</reference>
<dbReference type="PANTHER" id="PTHR30290">
    <property type="entry name" value="PERIPLASMIC BINDING COMPONENT OF ABC TRANSPORTER"/>
    <property type="match status" value="1"/>
</dbReference>
<dbReference type="Gene3D" id="3.10.105.10">
    <property type="entry name" value="Dipeptide-binding Protein, Domain 3"/>
    <property type="match status" value="1"/>
</dbReference>